<keyword evidence="4" id="KW-1185">Reference proteome</keyword>
<evidence type="ECO:0000313" key="4">
    <source>
        <dbReference type="Proteomes" id="UP000789707"/>
    </source>
</evidence>
<dbReference type="InterPro" id="IPR048443">
    <property type="entry name" value="RqcP2_N"/>
</dbReference>
<dbReference type="SMART" id="SM00363">
    <property type="entry name" value="S4"/>
    <property type="match status" value="1"/>
</dbReference>
<reference evidence="3 4" key="1">
    <citation type="submission" date="2021-11" db="EMBL/GenBank/DDBJ databases">
        <authorList>
            <person name="Depoorter E."/>
        </authorList>
    </citation>
    <scope>NUCLEOTIDE SEQUENCE [LARGE SCALE GENOMIC DNA]</scope>
    <source>
        <strain evidence="3 4">LMG 24289</strain>
    </source>
</reference>
<evidence type="ECO:0000259" key="2">
    <source>
        <dbReference type="SMART" id="SM00363"/>
    </source>
</evidence>
<dbReference type="PANTHER" id="PTHR13633">
    <property type="entry name" value="MITOCHONDRIAL TRANSCRIPTION RESCUE FACTOR 1"/>
    <property type="match status" value="1"/>
</dbReference>
<accession>A0ABN8BIT0</accession>
<dbReference type="Pfam" id="PF01479">
    <property type="entry name" value="S4"/>
    <property type="match status" value="1"/>
</dbReference>
<dbReference type="CDD" id="cd00165">
    <property type="entry name" value="S4"/>
    <property type="match status" value="1"/>
</dbReference>
<dbReference type="Gene3D" id="3.30.70.330">
    <property type="match status" value="1"/>
</dbReference>
<name>A0ABN8BIT0_9LACO</name>
<dbReference type="InterPro" id="IPR040591">
    <property type="entry name" value="RqcP2_RBD"/>
</dbReference>
<evidence type="ECO:0000313" key="3">
    <source>
        <dbReference type="EMBL" id="CAH0416333.1"/>
    </source>
</evidence>
<dbReference type="EMBL" id="CAKKNS010000002">
    <property type="protein sequence ID" value="CAH0416333.1"/>
    <property type="molecule type" value="Genomic_DNA"/>
</dbReference>
<dbReference type="Gene3D" id="3.30.1370.160">
    <property type="match status" value="1"/>
</dbReference>
<feature type="domain" description="RNA-binding S4" evidence="2">
    <location>
        <begin position="185"/>
        <end position="242"/>
    </location>
</feature>
<dbReference type="RefSeq" id="WP_230096402.1">
    <property type="nucleotide sequence ID" value="NZ_CAKKNS010000002.1"/>
</dbReference>
<keyword evidence="1" id="KW-0694">RNA-binding</keyword>
<gene>
    <name evidence="3" type="ORF">WFA24289_00635</name>
</gene>
<dbReference type="PROSITE" id="PS50889">
    <property type="entry name" value="S4"/>
    <property type="match status" value="1"/>
</dbReference>
<protein>
    <recommendedName>
        <fullName evidence="2">RNA-binding S4 domain-containing protein</fullName>
    </recommendedName>
</protein>
<dbReference type="InterPro" id="IPR002942">
    <property type="entry name" value="S4_RNA-bd"/>
</dbReference>
<dbReference type="InterPro" id="IPR036986">
    <property type="entry name" value="S4_RNA-bd_sf"/>
</dbReference>
<dbReference type="Pfam" id="PF21278">
    <property type="entry name" value="YlmH_1st"/>
    <property type="match status" value="1"/>
</dbReference>
<dbReference type="SUPFAM" id="SSF55174">
    <property type="entry name" value="Alpha-L RNA-binding motif"/>
    <property type="match status" value="1"/>
</dbReference>
<proteinExistence type="predicted"/>
<dbReference type="InterPro" id="IPR012677">
    <property type="entry name" value="Nucleotide-bd_a/b_plait_sf"/>
</dbReference>
<sequence length="265" mass="30538">MVDDTRITQHFRSDEIGFIEQVQGWIRQANDEYRPILTHFLNPRERLIATSLVNREDELKYATNGGFANAEMQRMLIYPSYHVVEIADFELQALQIVYPVKFAEIKHHQILGTLANQGIERNVFGDIVGNDDIWQFVVEKKMVDFFNLQIDHIGKIKVHLTPIELAAVNQPTDDWEAMTTTVASLRLDTVISTCFNFSRSRIKEHIESGNVRVNWRELNKPDYELAVSDVVSVRGFGRLQITEVNGLTKKDKIKITVAIIQNKKK</sequence>
<evidence type="ECO:0000256" key="1">
    <source>
        <dbReference type="PROSITE-ProRule" id="PRU00182"/>
    </source>
</evidence>
<dbReference type="PANTHER" id="PTHR13633:SF3">
    <property type="entry name" value="MITOCHONDRIAL TRANSCRIPTION RESCUE FACTOR 1"/>
    <property type="match status" value="1"/>
</dbReference>
<dbReference type="Proteomes" id="UP000789707">
    <property type="component" value="Unassembled WGS sequence"/>
</dbReference>
<organism evidence="3 4">
    <name type="scientific">Periweissella fabaria</name>
    <dbReference type="NCBI Taxonomy" id="546157"/>
    <lineage>
        <taxon>Bacteria</taxon>
        <taxon>Bacillati</taxon>
        <taxon>Bacillota</taxon>
        <taxon>Bacilli</taxon>
        <taxon>Lactobacillales</taxon>
        <taxon>Lactobacillaceae</taxon>
        <taxon>Periweissella</taxon>
    </lineage>
</organism>
<dbReference type="Gene3D" id="3.10.290.10">
    <property type="entry name" value="RNA-binding S4 domain"/>
    <property type="match status" value="1"/>
</dbReference>
<dbReference type="Pfam" id="PF17774">
    <property type="entry name" value="YlmH_RBD"/>
    <property type="match status" value="1"/>
</dbReference>
<comment type="caution">
    <text evidence="3">The sequence shown here is derived from an EMBL/GenBank/DDBJ whole genome shotgun (WGS) entry which is preliminary data.</text>
</comment>